<feature type="compositionally biased region" description="Polar residues" evidence="1">
    <location>
        <begin position="495"/>
        <end position="506"/>
    </location>
</feature>
<feature type="region of interest" description="Disordered" evidence="1">
    <location>
        <begin position="1"/>
        <end position="60"/>
    </location>
</feature>
<gene>
    <name evidence="2" type="ORF">EHS24_008304</name>
</gene>
<feature type="region of interest" description="Disordered" evidence="1">
    <location>
        <begin position="932"/>
        <end position="984"/>
    </location>
</feature>
<name>A0A427XPX1_9TREE</name>
<feature type="region of interest" description="Disordered" evidence="1">
    <location>
        <begin position="1381"/>
        <end position="1408"/>
    </location>
</feature>
<feature type="compositionally biased region" description="Polar residues" evidence="1">
    <location>
        <begin position="963"/>
        <end position="984"/>
    </location>
</feature>
<sequence>MSTPHDLSPLHLSKQLPALPPIGPLPPPRPYLLLSANSTTTATAPTTAPDEPPVYNQPSLDAALVSSVSFADSAFGNGSDDDSDSEDSEDEVAALGAMADHRPTWRRGNSIRAAAPPPREPKAQQDEDGFVPYRPPYISTTSALSLSPPVQPSGAQGIGLAPMSVQQLQPPQEKRRTFFFSGWFFGRRKNKQKLSSASTPTLVRPLGAQSTASFGGGAHHQQYSYGTYGGADPFAPAGLQYATPYGQFGGPDINNTNAPAVGHPFEKRASTVKPSPSVLTGLMAPKMLFSPLARTLRSTPSGSNLPYASTPNLTAHPVHNPHTDPLPFLASEPDFAHEPGRAPYPRVGGNRSWATFPANASGQWTATLAQHSAISLHSEGSKSRLAVTTVCDALTFPRPRLNAHDITPPESPNAPETEEEEDSEAPFSEAIARGEARDAEREQWAEVTRRSRSASLRRLSDSAPSTPATRLGRLSAPGTSHSARNNPVSEKPSHQRSNSASGSLKSFFNHRNGASYRGARMTMSHEDLHNRVNSERAERPELPERSDSLRTASSRTNSTRRGIFGSRRIQQQNQSHPSLPKSTSNPNLAMSDGGRTPRRSQSVRYTDTVSNPDLLSTVGMPGSPARRHRNGPPRSLQFRPPNSAHVRSGSTGVVVVGASTARTRVPRAVDFAEPVRRPPSPSPPPHLPTPERASPFTFSSDEIGVALTTVGNEAASPPPQVVPQRIPMDTPPGALPKEPPSSAHARYLLARQRRRSVTLRAFQSPPMSPTGSTKNATIYPQSASSSVFALSPTFQTRFDYERPEYPTPRRQASASATAIVDYPVASAAAGEPAPPPLPKTSFFARARATSPDLKHSKTAGNALPTRTSTLGPRPKAKAAASTVRPRANSAAGSLGSVSPASPLDLSKFAMPPVTPPSSRTVVQKDKALPSLPLTAPARIPPPRAPPSGPVPPTPPYPPLSRSGSTSTLGESQAPTPTTLHRQSASVSAFGAMSPLAVFAATYPLAVEPSTPNNDSEVMDSVSGEPAAGGGGVVPGAPAPARIQTPPPPNMPTIMDESPTPVRQMTVSVLAPHTASPTSPIPASTTSPAALLAFSSNQRQRIASQSRQPIPSPVFSPSAASRHRSIPSVSAVIATPDSFRAPDGRGTPDSPLRTRDNSDMDLSGLADLSARTDATSAAVADTSGVLGRSRSGSGTPDSIARFAIPPRAIGTPSDGQSFRSARSHRSFPELRPASAASEDSAYTSATATTAEHWATPSATPRAAEQATLHDSDSDMDDSSSDATLPDLFPVSSTSALSHYTDALEGSDWEEPSPAAPTVPRLDIPIHLQHVDEAEEDTVDSDSRRQTIVALPNQGIMESLSVTATPRANRNLDPDTENTLHAFDHRRSFERRRSHNSAMSSGSEGSLRPSMDENFRGLFYRTPQVASPVTEPPAENAQRPLMFSRPVMPTEPIGLGYSLEADSPQDATRSDGTFEIRTPVISSERVPLPFPRSSADAVGTSTMPAALHPQGLGVSGLGAAFDNRIDMGGQSDSSTPARHDSWITDSYQRLAAATSLRSATPAGRRSHRKPRPLSDEQPQSFSPTTFGVSTDRFESLSTGQSTPRTPIQVDSSGTSSAGVLTPNPDVVIRFPSPPTHTSGRI</sequence>
<dbReference type="OrthoDB" id="10691946at2759"/>
<feature type="compositionally biased region" description="Low complexity" evidence="1">
    <location>
        <begin position="549"/>
        <end position="561"/>
    </location>
</feature>
<feature type="compositionally biased region" description="Polar residues" evidence="1">
    <location>
        <begin position="477"/>
        <end position="488"/>
    </location>
</feature>
<feature type="compositionally biased region" description="Polar residues" evidence="1">
    <location>
        <begin position="1097"/>
        <end position="1108"/>
    </location>
</feature>
<feature type="region of interest" description="Disordered" evidence="1">
    <location>
        <begin position="712"/>
        <end position="741"/>
    </location>
</feature>
<accession>A0A427XPX1</accession>
<feature type="compositionally biased region" description="Polar residues" evidence="1">
    <location>
        <begin position="599"/>
        <end position="614"/>
    </location>
</feature>
<proteinExistence type="predicted"/>
<feature type="region of interest" description="Disordered" evidence="1">
    <location>
        <begin position="1010"/>
        <end position="1057"/>
    </location>
</feature>
<dbReference type="EMBL" id="RSCE01000007">
    <property type="protein sequence ID" value="RSH80877.1"/>
    <property type="molecule type" value="Genomic_DNA"/>
</dbReference>
<feature type="compositionally biased region" description="Low complexity" evidence="1">
    <location>
        <begin position="1168"/>
        <end position="1193"/>
    </location>
</feature>
<evidence type="ECO:0000313" key="3">
    <source>
        <dbReference type="Proteomes" id="UP000279236"/>
    </source>
</evidence>
<feature type="compositionally biased region" description="Low complexity" evidence="1">
    <location>
        <begin position="453"/>
        <end position="463"/>
    </location>
</feature>
<keyword evidence="3" id="KW-1185">Reference proteome</keyword>
<evidence type="ECO:0000313" key="2">
    <source>
        <dbReference type="EMBL" id="RSH80877.1"/>
    </source>
</evidence>
<organism evidence="2 3">
    <name type="scientific">Apiotrichum porosum</name>
    <dbReference type="NCBI Taxonomy" id="105984"/>
    <lineage>
        <taxon>Eukaryota</taxon>
        <taxon>Fungi</taxon>
        <taxon>Dikarya</taxon>
        <taxon>Basidiomycota</taxon>
        <taxon>Agaricomycotina</taxon>
        <taxon>Tremellomycetes</taxon>
        <taxon>Trichosporonales</taxon>
        <taxon>Trichosporonaceae</taxon>
        <taxon>Apiotrichum</taxon>
    </lineage>
</organism>
<dbReference type="RefSeq" id="XP_028475596.1">
    <property type="nucleotide sequence ID" value="XM_028623622.1"/>
</dbReference>
<reference evidence="2 3" key="1">
    <citation type="submission" date="2018-11" db="EMBL/GenBank/DDBJ databases">
        <title>Genome sequence of Apiotrichum porosum DSM 27194.</title>
        <authorList>
            <person name="Aliyu H."/>
            <person name="Gorte O."/>
            <person name="Ochsenreither K."/>
        </authorList>
    </citation>
    <scope>NUCLEOTIDE SEQUENCE [LARGE SCALE GENOMIC DNA]</scope>
    <source>
        <strain evidence="2 3">DSM 27194</strain>
    </source>
</reference>
<comment type="caution">
    <text evidence="2">The sequence shown here is derived from an EMBL/GenBank/DDBJ whole genome shotgun (WGS) entry which is preliminary data.</text>
</comment>
<feature type="compositionally biased region" description="Low complexity" evidence="1">
    <location>
        <begin position="1034"/>
        <end position="1043"/>
    </location>
</feature>
<dbReference type="Proteomes" id="UP000279236">
    <property type="component" value="Unassembled WGS sequence"/>
</dbReference>
<feature type="region of interest" description="Disordered" evidence="1">
    <location>
        <begin position="1097"/>
        <end position="1286"/>
    </location>
</feature>
<feature type="compositionally biased region" description="Pro residues" evidence="1">
    <location>
        <begin position="729"/>
        <end position="739"/>
    </location>
</feature>
<feature type="compositionally biased region" description="Pro residues" evidence="1">
    <location>
        <begin position="18"/>
        <end position="30"/>
    </location>
</feature>
<protein>
    <submittedName>
        <fullName evidence="2">Uncharacterized protein</fullName>
    </submittedName>
</protein>
<feature type="compositionally biased region" description="Pro residues" evidence="1">
    <location>
        <begin position="938"/>
        <end position="958"/>
    </location>
</feature>
<feature type="compositionally biased region" description="Low complexity" evidence="1">
    <location>
        <begin position="31"/>
        <end position="49"/>
    </location>
</feature>
<evidence type="ECO:0000256" key="1">
    <source>
        <dbReference type="SAM" id="MobiDB-lite"/>
    </source>
</evidence>
<feature type="region of interest" description="Disordered" evidence="1">
    <location>
        <begin position="848"/>
        <end position="899"/>
    </location>
</feature>
<feature type="compositionally biased region" description="Low complexity" evidence="1">
    <location>
        <begin position="1232"/>
        <end position="1249"/>
    </location>
</feature>
<feature type="compositionally biased region" description="Acidic residues" evidence="1">
    <location>
        <begin position="79"/>
        <end position="92"/>
    </location>
</feature>
<dbReference type="GeneID" id="39592847"/>
<feature type="region of interest" description="Disordered" evidence="1">
    <location>
        <begin position="530"/>
        <end position="649"/>
    </location>
</feature>
<feature type="compositionally biased region" description="Basic and acidic residues" evidence="1">
    <location>
        <begin position="432"/>
        <end position="449"/>
    </location>
</feature>
<feature type="compositionally biased region" description="Polar residues" evidence="1">
    <location>
        <begin position="1574"/>
        <end position="1586"/>
    </location>
</feature>
<feature type="compositionally biased region" description="Basic and acidic residues" evidence="1">
    <location>
        <begin position="530"/>
        <end position="548"/>
    </location>
</feature>
<feature type="region of interest" description="Disordered" evidence="1">
    <location>
        <begin position="672"/>
        <end position="697"/>
    </location>
</feature>
<feature type="region of interest" description="Disordered" evidence="1">
    <location>
        <begin position="399"/>
        <end position="510"/>
    </location>
</feature>
<feature type="compositionally biased region" description="Polar residues" evidence="1">
    <location>
        <begin position="568"/>
        <end position="588"/>
    </location>
</feature>
<feature type="region of interest" description="Disordered" evidence="1">
    <location>
        <begin position="72"/>
        <end position="129"/>
    </location>
</feature>
<feature type="compositionally biased region" description="Polar residues" evidence="1">
    <location>
        <begin position="1593"/>
        <end position="1616"/>
    </location>
</feature>
<feature type="region of interest" description="Disordered" evidence="1">
    <location>
        <begin position="1552"/>
        <end position="1639"/>
    </location>
</feature>
<feature type="compositionally biased region" description="Pro residues" evidence="1">
    <location>
        <begin position="677"/>
        <end position="688"/>
    </location>
</feature>